<dbReference type="Pfam" id="PF12890">
    <property type="entry name" value="DHOase"/>
    <property type="match status" value="1"/>
</dbReference>
<keyword evidence="1" id="KW-0665">Pyrimidine biosynthesis</keyword>
<dbReference type="GO" id="GO:0006221">
    <property type="term" value="P:pyrimidine nucleotide biosynthetic process"/>
    <property type="evidence" value="ECO:0007669"/>
    <property type="project" value="UniProtKB-KW"/>
</dbReference>
<feature type="domain" description="Dihydroorotase catalytic" evidence="3">
    <location>
        <begin position="56"/>
        <end position="242"/>
    </location>
</feature>
<dbReference type="GO" id="GO:0004038">
    <property type="term" value="F:allantoinase activity"/>
    <property type="evidence" value="ECO:0007669"/>
    <property type="project" value="TreeGrafter"/>
</dbReference>
<dbReference type="InterPro" id="IPR024403">
    <property type="entry name" value="DHOase_cat"/>
</dbReference>
<dbReference type="Pfam" id="PF01979">
    <property type="entry name" value="Amidohydro_1"/>
    <property type="match status" value="1"/>
</dbReference>
<dbReference type="PANTHER" id="PTHR43668">
    <property type="entry name" value="ALLANTOINASE"/>
    <property type="match status" value="1"/>
</dbReference>
<dbReference type="CDD" id="cd01317">
    <property type="entry name" value="DHOase_IIa"/>
    <property type="match status" value="1"/>
</dbReference>
<dbReference type="InterPro" id="IPR050138">
    <property type="entry name" value="DHOase/Allantoinase_Hydrolase"/>
</dbReference>
<dbReference type="Proteomes" id="UP000620559">
    <property type="component" value="Unassembled WGS sequence"/>
</dbReference>
<dbReference type="InterPro" id="IPR004722">
    <property type="entry name" value="DHOase"/>
</dbReference>
<organism evidence="4 5">
    <name type="scientific">Plectonema cf. radiosum LEGE 06105</name>
    <dbReference type="NCBI Taxonomy" id="945769"/>
    <lineage>
        <taxon>Bacteria</taxon>
        <taxon>Bacillati</taxon>
        <taxon>Cyanobacteriota</taxon>
        <taxon>Cyanophyceae</taxon>
        <taxon>Oscillatoriophycideae</taxon>
        <taxon>Oscillatoriales</taxon>
        <taxon>Microcoleaceae</taxon>
        <taxon>Plectonema</taxon>
    </lineage>
</organism>
<dbReference type="InterPro" id="IPR006680">
    <property type="entry name" value="Amidohydro-rel"/>
</dbReference>
<dbReference type="EC" id="3.5.2.3" evidence="4"/>
<dbReference type="SUPFAM" id="SSF51556">
    <property type="entry name" value="Metallo-dependent hydrolases"/>
    <property type="match status" value="1"/>
</dbReference>
<proteinExistence type="predicted"/>
<dbReference type="NCBIfam" id="TIGR00857">
    <property type="entry name" value="pyrC_multi"/>
    <property type="match status" value="1"/>
</dbReference>
<evidence type="ECO:0000256" key="1">
    <source>
        <dbReference type="ARBA" id="ARBA00022975"/>
    </source>
</evidence>
<evidence type="ECO:0000259" key="3">
    <source>
        <dbReference type="Pfam" id="PF12890"/>
    </source>
</evidence>
<dbReference type="GO" id="GO:0005737">
    <property type="term" value="C:cytoplasm"/>
    <property type="evidence" value="ECO:0007669"/>
    <property type="project" value="TreeGrafter"/>
</dbReference>
<keyword evidence="4" id="KW-0378">Hydrolase</keyword>
<dbReference type="InterPro" id="IPR032466">
    <property type="entry name" value="Metal_Hydrolase"/>
</dbReference>
<accession>A0A8J7EZV8</accession>
<sequence>MTIELLQQVRIINPLTKTDEICDVLIEDGYIRSVNDKIKIYDIPENTSIRDCQSLILGPGLVDLYSHSGEPGFEERETLTSFLKAACAGGFTRITLLPDTSPAIDNPAVVAKLHQLRKASQLSPLPLLNIWGAITHHVKGEKITELADLKTAGVVGFADGDALNNLALVRRVLEYLQPLRKPAAFWCCDRNISSDGVMREGANSIQWGLPGIPVAAETSAIAALLEIVTATFTPTHIMRVSTARSVQLIAEAKSKGLPVTASTTWMHLLLDTKAVKSYNSSLNLKAPLGNSEDMMALRRGVQQGIIDAIAIEHSPYTYEEKTVAFAQAPPGAIGLELALPLLWQNLVETGEFTALELWKALSTNPAECLKQSPSNIKVGEKAELTLFNPQETWKVESKNLHSLSSNTPWLGEELKGKVVGIWC</sequence>
<dbReference type="NCBIfam" id="NF005614">
    <property type="entry name" value="PRK07369.1"/>
    <property type="match status" value="1"/>
</dbReference>
<dbReference type="Gene3D" id="3.20.20.140">
    <property type="entry name" value="Metal-dependent hydrolases"/>
    <property type="match status" value="1"/>
</dbReference>
<dbReference type="AlphaFoldDB" id="A0A8J7EZV8"/>
<dbReference type="SUPFAM" id="SSF51338">
    <property type="entry name" value="Composite domain of metallo-dependent hydrolases"/>
    <property type="match status" value="1"/>
</dbReference>
<dbReference type="InterPro" id="IPR011059">
    <property type="entry name" value="Metal-dep_hydrolase_composite"/>
</dbReference>
<reference evidence="4" key="1">
    <citation type="submission" date="2020-10" db="EMBL/GenBank/DDBJ databases">
        <authorList>
            <person name="Castelo-Branco R."/>
            <person name="Eusebio N."/>
            <person name="Adriana R."/>
            <person name="Vieira A."/>
            <person name="Brugerolle De Fraissinette N."/>
            <person name="Rezende De Castro R."/>
            <person name="Schneider M.P."/>
            <person name="Vasconcelos V."/>
            <person name="Leao P.N."/>
        </authorList>
    </citation>
    <scope>NUCLEOTIDE SEQUENCE</scope>
    <source>
        <strain evidence="4">LEGE 06105</strain>
    </source>
</reference>
<feature type="domain" description="Amidohydrolase-related" evidence="2">
    <location>
        <begin position="276"/>
        <end position="394"/>
    </location>
</feature>
<dbReference type="GO" id="GO:0006145">
    <property type="term" value="P:purine nucleobase catabolic process"/>
    <property type="evidence" value="ECO:0007669"/>
    <property type="project" value="TreeGrafter"/>
</dbReference>
<dbReference type="PANTHER" id="PTHR43668:SF2">
    <property type="entry name" value="ALLANTOINASE"/>
    <property type="match status" value="1"/>
</dbReference>
<evidence type="ECO:0000313" key="5">
    <source>
        <dbReference type="Proteomes" id="UP000620559"/>
    </source>
</evidence>
<keyword evidence="5" id="KW-1185">Reference proteome</keyword>
<gene>
    <name evidence="4" type="ORF">IQ247_10370</name>
</gene>
<dbReference type="RefSeq" id="WP_193919620.1">
    <property type="nucleotide sequence ID" value="NZ_JADEWL010000024.1"/>
</dbReference>
<dbReference type="GO" id="GO:0004151">
    <property type="term" value="F:dihydroorotase activity"/>
    <property type="evidence" value="ECO:0007669"/>
    <property type="project" value="UniProtKB-EC"/>
</dbReference>
<dbReference type="GO" id="GO:0046872">
    <property type="term" value="F:metal ion binding"/>
    <property type="evidence" value="ECO:0007669"/>
    <property type="project" value="InterPro"/>
</dbReference>
<comment type="caution">
    <text evidence="4">The sequence shown here is derived from an EMBL/GenBank/DDBJ whole genome shotgun (WGS) entry which is preliminary data.</text>
</comment>
<protein>
    <submittedName>
        <fullName evidence="4">Dihydroorotase</fullName>
        <ecNumber evidence="4">3.5.2.3</ecNumber>
    </submittedName>
</protein>
<dbReference type="Gene3D" id="2.30.40.10">
    <property type="entry name" value="Urease, subunit C, domain 1"/>
    <property type="match status" value="1"/>
</dbReference>
<dbReference type="EMBL" id="JADEWL010000024">
    <property type="protein sequence ID" value="MBE9213073.1"/>
    <property type="molecule type" value="Genomic_DNA"/>
</dbReference>
<evidence type="ECO:0000313" key="4">
    <source>
        <dbReference type="EMBL" id="MBE9213073.1"/>
    </source>
</evidence>
<evidence type="ECO:0000259" key="2">
    <source>
        <dbReference type="Pfam" id="PF01979"/>
    </source>
</evidence>
<name>A0A8J7EZV8_9CYAN</name>